<proteinExistence type="predicted"/>
<accession>A0A975RSG3</accession>
<dbReference type="EMBL" id="CP076135">
    <property type="protein sequence ID" value="QWG18942.1"/>
    <property type="molecule type" value="Genomic_DNA"/>
</dbReference>
<protein>
    <submittedName>
        <fullName evidence="1">Uncharacterized protein</fullName>
    </submittedName>
</protein>
<dbReference type="RefSeq" id="WP_215614494.1">
    <property type="nucleotide sequence ID" value="NZ_CP076135.1"/>
</dbReference>
<dbReference type="Proteomes" id="UP000680805">
    <property type="component" value="Chromosome"/>
</dbReference>
<reference evidence="1" key="1">
    <citation type="submission" date="2021-06" db="EMBL/GenBank/DDBJ databases">
        <title>Bradyrhizobium sp. S2-11-2 Genome sequencing.</title>
        <authorList>
            <person name="Jin L."/>
        </authorList>
    </citation>
    <scope>NUCLEOTIDE SEQUENCE</scope>
    <source>
        <strain evidence="1">S2-11-2</strain>
    </source>
</reference>
<name>A0A975RSG3_9BRAD</name>
<dbReference type="KEGG" id="bsei:KMZ68_03410"/>
<sequence>MSDSIQAEEAEALVIPKALSVELDKVAFEEGGVRLYAEPVSTIILLLKAAAAIVGLIRAFSKDSAELNVIKPLEEIIRGVENILKELQALRDYIPVALDDAFRKRITISVATAMDEFTHALAGLSDDQIRRLDKNSAEYKAVEAIAGKQLSNAYDLRGYDFPGYFAVCTASLSYISMCIVLRSSKAKVKDFATKITNWLAFVIDPKNAGSAAAARDRMVNDANQARAVVDGYPRQVFLGYYTRSAMVFAGRDPGDRPGPGDRERRTVYYNWYATQAGSFDAGLQWSPQQQISDAENPRGWPLIPSEGNSNLHDGDESAYARCNNNLNGINGQGGLNPHVSRGKNLYSRAKELDAIIAGIKELSAKIARAADEFK</sequence>
<evidence type="ECO:0000313" key="2">
    <source>
        <dbReference type="Proteomes" id="UP000680805"/>
    </source>
</evidence>
<gene>
    <name evidence="1" type="ORF">KMZ68_03410</name>
</gene>
<organism evidence="1 2">
    <name type="scientific">Bradyrhizobium sediminis</name>
    <dbReference type="NCBI Taxonomy" id="2840469"/>
    <lineage>
        <taxon>Bacteria</taxon>
        <taxon>Pseudomonadati</taxon>
        <taxon>Pseudomonadota</taxon>
        <taxon>Alphaproteobacteria</taxon>
        <taxon>Hyphomicrobiales</taxon>
        <taxon>Nitrobacteraceae</taxon>
        <taxon>Bradyrhizobium</taxon>
    </lineage>
</organism>
<dbReference type="AlphaFoldDB" id="A0A975RSG3"/>
<evidence type="ECO:0000313" key="1">
    <source>
        <dbReference type="EMBL" id="QWG18942.1"/>
    </source>
</evidence>